<dbReference type="InterPro" id="IPR001279">
    <property type="entry name" value="Metallo-B-lactamas"/>
</dbReference>
<feature type="region of interest" description="Disordered" evidence="1">
    <location>
        <begin position="1"/>
        <end position="41"/>
    </location>
</feature>
<feature type="domain" description="Metallo-beta-lactamase" evidence="2">
    <location>
        <begin position="87"/>
        <end position="300"/>
    </location>
</feature>
<keyword evidence="4" id="KW-1185">Reference proteome</keyword>
<dbReference type="OrthoDB" id="332863at2759"/>
<organism evidence="3 4">
    <name type="scientific">Aspergillus candidus</name>
    <dbReference type="NCBI Taxonomy" id="41067"/>
    <lineage>
        <taxon>Eukaryota</taxon>
        <taxon>Fungi</taxon>
        <taxon>Dikarya</taxon>
        <taxon>Ascomycota</taxon>
        <taxon>Pezizomycotina</taxon>
        <taxon>Eurotiomycetes</taxon>
        <taxon>Eurotiomycetidae</taxon>
        <taxon>Eurotiales</taxon>
        <taxon>Aspergillaceae</taxon>
        <taxon>Aspergillus</taxon>
        <taxon>Aspergillus subgen. Circumdati</taxon>
    </lineage>
</organism>
<dbReference type="Pfam" id="PF12706">
    <property type="entry name" value="Lactamase_B_2"/>
    <property type="match status" value="1"/>
</dbReference>
<dbReference type="InterPro" id="IPR050114">
    <property type="entry name" value="UPF0173_UPF0282_UlaG_hydrolase"/>
</dbReference>
<dbReference type="InterPro" id="IPR036866">
    <property type="entry name" value="RibonucZ/Hydroxyglut_hydro"/>
</dbReference>
<dbReference type="PANTHER" id="PTHR43546">
    <property type="entry name" value="UPF0173 METAL-DEPENDENT HYDROLASE MJ1163-RELATED"/>
    <property type="match status" value="1"/>
</dbReference>
<accession>A0A2I2FL50</accession>
<proteinExistence type="predicted"/>
<name>A0A2I2FL50_ASPCN</name>
<evidence type="ECO:0000313" key="4">
    <source>
        <dbReference type="Proteomes" id="UP000234585"/>
    </source>
</evidence>
<dbReference type="EMBL" id="KZ559121">
    <property type="protein sequence ID" value="PLB41365.1"/>
    <property type="molecule type" value="Genomic_DNA"/>
</dbReference>
<gene>
    <name evidence="3" type="ORF">BDW47DRAFT_100016</name>
</gene>
<dbReference type="GeneID" id="36518505"/>
<evidence type="ECO:0000256" key="1">
    <source>
        <dbReference type="SAM" id="MobiDB-lite"/>
    </source>
</evidence>
<dbReference type="SUPFAM" id="SSF56281">
    <property type="entry name" value="Metallo-hydrolase/oxidoreductase"/>
    <property type="match status" value="1"/>
</dbReference>
<protein>
    <submittedName>
        <fullName evidence="3">Beta-lactamase-like protein</fullName>
    </submittedName>
</protein>
<evidence type="ECO:0000259" key="2">
    <source>
        <dbReference type="Pfam" id="PF12706"/>
    </source>
</evidence>
<sequence>MHPILLDPQNVRPPTRDAPSGVIAPDHLPSPKAITTHPSKPGGENASLFFVGTATTIIEWAGIRIMTDPNFLHAGDHVHLGPGVSSMRRTNPALGLHELPRIDLVLLSHYHGGHFDQIVEASLRRDLPIITTPHAKSHLTHKGADSFTNVFALDPFESQMINIKNSLGPRPSRLRVTGMPGKHVPESSVVESLNSVAHAIPPTNGWMLELGTEGSNENETGFVCGYRIYITGDTLLVDDLKHIAQRYAGERIDVMLAHLGGTTIPSPSLAPLALLVTMDAEQGVRLIQLIQPDLTIPVHYDDYDVFASSLAEFKTEVERAGLENKVVYLDRKERFDFAVGVHPGKGTVD</sequence>
<dbReference type="PANTHER" id="PTHR43546:SF7">
    <property type="entry name" value="METALLO-BETA-LACTAMASE DOMAIN-CONTAINING PROTEIN"/>
    <property type="match status" value="1"/>
</dbReference>
<dbReference type="AlphaFoldDB" id="A0A2I2FL50"/>
<reference evidence="3 4" key="1">
    <citation type="submission" date="2017-12" db="EMBL/GenBank/DDBJ databases">
        <authorList>
            <consortium name="DOE Joint Genome Institute"/>
            <person name="Haridas S."/>
            <person name="Kjaerbolling I."/>
            <person name="Vesth T.C."/>
            <person name="Frisvad J.C."/>
            <person name="Nybo J.L."/>
            <person name="Theobald S."/>
            <person name="Kuo A."/>
            <person name="Bowyer P."/>
            <person name="Matsuda Y."/>
            <person name="Mondo S."/>
            <person name="Lyhne E.K."/>
            <person name="Kogle M.E."/>
            <person name="Clum A."/>
            <person name="Lipzen A."/>
            <person name="Salamov A."/>
            <person name="Ngan C.Y."/>
            <person name="Daum C."/>
            <person name="Chiniquy J."/>
            <person name="Barry K."/>
            <person name="LaButti K."/>
            <person name="Simmons B.A."/>
            <person name="Magnuson J.K."/>
            <person name="Mortensen U.H."/>
            <person name="Larsen T.O."/>
            <person name="Grigoriev I.V."/>
            <person name="Baker S.E."/>
            <person name="Andersen M.R."/>
            <person name="Nordberg H.P."/>
            <person name="Cantor M.N."/>
            <person name="Hua S.X."/>
        </authorList>
    </citation>
    <scope>NUCLEOTIDE SEQUENCE [LARGE SCALE GENOMIC DNA]</scope>
    <source>
        <strain evidence="3 4">CBS 102.13</strain>
    </source>
</reference>
<dbReference type="RefSeq" id="XP_024675377.1">
    <property type="nucleotide sequence ID" value="XM_024811345.1"/>
</dbReference>
<dbReference type="Proteomes" id="UP000234585">
    <property type="component" value="Unassembled WGS sequence"/>
</dbReference>
<evidence type="ECO:0000313" key="3">
    <source>
        <dbReference type="EMBL" id="PLB41365.1"/>
    </source>
</evidence>
<dbReference type="Gene3D" id="3.60.15.10">
    <property type="entry name" value="Ribonuclease Z/Hydroxyacylglutathione hydrolase-like"/>
    <property type="match status" value="1"/>
</dbReference>